<accession>A0A815M6P6</accession>
<dbReference type="GO" id="GO:0007165">
    <property type="term" value="P:signal transduction"/>
    <property type="evidence" value="ECO:0007669"/>
    <property type="project" value="InterPro"/>
</dbReference>
<protein>
    <recommendedName>
        <fullName evidence="3">TIR domain-containing protein</fullName>
    </recommendedName>
</protein>
<feature type="compositionally biased region" description="Polar residues" evidence="2">
    <location>
        <begin position="676"/>
        <end position="685"/>
    </location>
</feature>
<feature type="coiled-coil region" evidence="1">
    <location>
        <begin position="38"/>
        <end position="65"/>
    </location>
</feature>
<dbReference type="EMBL" id="CAJNOE010001389">
    <property type="protein sequence ID" value="CAF1418870.1"/>
    <property type="molecule type" value="Genomic_DNA"/>
</dbReference>
<reference evidence="4" key="1">
    <citation type="submission" date="2021-02" db="EMBL/GenBank/DDBJ databases">
        <authorList>
            <person name="Nowell W R."/>
        </authorList>
    </citation>
    <scope>NUCLEOTIDE SEQUENCE</scope>
</reference>
<feature type="compositionally biased region" description="Polar residues" evidence="2">
    <location>
        <begin position="654"/>
        <end position="665"/>
    </location>
</feature>
<sequence length="712" mass="82652">MEDHDLTRYEITKPTYLSLLQEIDKLLNLSSNLNKSDLSEIETIFNNVTENIDRLTNQMDFQKSTMFFITILNTIVRMSAISGSDILISRQAFQSMYEKLNYFIMYILNEKDCSPMFANDILDSIFLNLVIDDFVEICFKRLLSNETISTIGFVTTNEEFSQYDRIDFPKIIEQYIGHANTCVSIAVIRSKYEFSNRYSSLMIYLQEFINNYLTTANHHHIRTRLLYVIASILTLIWNLTDKIALIPIFIDTGYIQKSIEWICTDIFASHINILGNPIISIIHNLSRDKIGLKQLRTKKTFDILMERKQLINDENNEDLTKVFGRAVIALAVNDEQSENNKKFILDTSEILYQSCKDANQDVELKSDGYHLSELLELLHRAFTNTYVIKHILEDMDNEKSAVIQYFAELFLSFYGVLLDPEPDELEKRAVKYLVKILLQISSYPEYLKELIENNQFYIIIQSLANRSQRDDVKRIWCNIQQIMIPNVPKKEMSPMIYISYDYTDEEFCREFVKELRKKSTIPIWIDYENVELCDGMWEYVSSTILSATVVIILVSTAYVESTDKFQELSYIISTNKSRDENKGLIIVTMEPNFNFKRSWMKDLLHDKIMIPYDNNIGYMASNVCEQMGVSKKSLVKSLRCQVRNVQRKTVQSDGFTENFESSPTPTKAYVQKESPNKTNDTNILSTSKKESKNCIAAGLMTQTGSAGDLTWM</sequence>
<dbReference type="InterPro" id="IPR035897">
    <property type="entry name" value="Toll_tir_struct_dom_sf"/>
</dbReference>
<dbReference type="InterPro" id="IPR000157">
    <property type="entry name" value="TIR_dom"/>
</dbReference>
<organism evidence="4 5">
    <name type="scientific">Adineta steineri</name>
    <dbReference type="NCBI Taxonomy" id="433720"/>
    <lineage>
        <taxon>Eukaryota</taxon>
        <taxon>Metazoa</taxon>
        <taxon>Spiralia</taxon>
        <taxon>Gnathifera</taxon>
        <taxon>Rotifera</taxon>
        <taxon>Eurotatoria</taxon>
        <taxon>Bdelloidea</taxon>
        <taxon>Adinetida</taxon>
        <taxon>Adinetidae</taxon>
        <taxon>Adineta</taxon>
    </lineage>
</organism>
<dbReference type="Gene3D" id="3.40.50.10140">
    <property type="entry name" value="Toll/interleukin-1 receptor homology (TIR) domain"/>
    <property type="match status" value="1"/>
</dbReference>
<feature type="region of interest" description="Disordered" evidence="2">
    <location>
        <begin position="654"/>
        <end position="685"/>
    </location>
</feature>
<feature type="domain" description="TIR" evidence="3">
    <location>
        <begin position="492"/>
        <end position="627"/>
    </location>
</feature>
<gene>
    <name evidence="4" type="ORF">IZO911_LOCUS40544</name>
</gene>
<evidence type="ECO:0000313" key="4">
    <source>
        <dbReference type="EMBL" id="CAF1418870.1"/>
    </source>
</evidence>
<dbReference type="Pfam" id="PF13676">
    <property type="entry name" value="TIR_2"/>
    <property type="match status" value="1"/>
</dbReference>
<dbReference type="PROSITE" id="PS50104">
    <property type="entry name" value="TIR"/>
    <property type="match status" value="1"/>
</dbReference>
<evidence type="ECO:0000313" key="5">
    <source>
        <dbReference type="Proteomes" id="UP000663860"/>
    </source>
</evidence>
<evidence type="ECO:0000256" key="2">
    <source>
        <dbReference type="SAM" id="MobiDB-lite"/>
    </source>
</evidence>
<name>A0A815M6P6_9BILA</name>
<dbReference type="AlphaFoldDB" id="A0A815M6P6"/>
<comment type="caution">
    <text evidence="4">The sequence shown here is derived from an EMBL/GenBank/DDBJ whole genome shotgun (WGS) entry which is preliminary data.</text>
</comment>
<dbReference type="SUPFAM" id="SSF52200">
    <property type="entry name" value="Toll/Interleukin receptor TIR domain"/>
    <property type="match status" value="1"/>
</dbReference>
<evidence type="ECO:0000256" key="1">
    <source>
        <dbReference type="SAM" id="Coils"/>
    </source>
</evidence>
<dbReference type="Proteomes" id="UP000663860">
    <property type="component" value="Unassembled WGS sequence"/>
</dbReference>
<keyword evidence="1" id="KW-0175">Coiled coil</keyword>
<evidence type="ECO:0000259" key="3">
    <source>
        <dbReference type="PROSITE" id="PS50104"/>
    </source>
</evidence>
<proteinExistence type="predicted"/>